<keyword evidence="1" id="KW-0732">Signal</keyword>
<feature type="chain" id="PRO_5012426545" description="Cuticle protein" evidence="1">
    <location>
        <begin position="23"/>
        <end position="82"/>
    </location>
</feature>
<evidence type="ECO:0000313" key="3">
    <source>
        <dbReference type="Proteomes" id="UP000242457"/>
    </source>
</evidence>
<evidence type="ECO:0000256" key="1">
    <source>
        <dbReference type="SAM" id="SignalP"/>
    </source>
</evidence>
<reference evidence="2 3" key="1">
    <citation type="submission" date="2014-07" db="EMBL/GenBank/DDBJ databases">
        <title>Genomic and transcriptomic analysis on Apis cerana provide comprehensive insights into honey bee biology.</title>
        <authorList>
            <person name="Diao Q."/>
            <person name="Sun L."/>
            <person name="Zheng H."/>
            <person name="Zheng H."/>
            <person name="Xu S."/>
            <person name="Wang S."/>
            <person name="Zeng Z."/>
            <person name="Hu F."/>
            <person name="Su S."/>
            <person name="Wu J."/>
        </authorList>
    </citation>
    <scope>NUCLEOTIDE SEQUENCE [LARGE SCALE GENOMIC DNA]</scope>
    <source>
        <tissue evidence="2">Pupae without intestine</tissue>
    </source>
</reference>
<protein>
    <recommendedName>
        <fullName evidence="4">Cuticle protein</fullName>
    </recommendedName>
</protein>
<evidence type="ECO:0000313" key="2">
    <source>
        <dbReference type="EMBL" id="PBC33122.1"/>
    </source>
</evidence>
<accession>A0A2A3EPE0</accession>
<evidence type="ECO:0008006" key="4">
    <source>
        <dbReference type="Google" id="ProtNLM"/>
    </source>
</evidence>
<dbReference type="Proteomes" id="UP000242457">
    <property type="component" value="Unassembled WGS sequence"/>
</dbReference>
<name>A0A2A3EPE0_APICC</name>
<keyword evidence="3" id="KW-1185">Reference proteome</keyword>
<sequence>MLQKNSFNLQLILFAIVAVVAAFPEFERERRGVVAAPALAAVPLAPAVALAPKVAPAIALAPAPRLLAAPAVVAAPGPWKAW</sequence>
<dbReference type="AlphaFoldDB" id="A0A2A3EPE0"/>
<gene>
    <name evidence="2" type="ORF">APICC_05690</name>
</gene>
<proteinExistence type="predicted"/>
<organism evidence="2 3">
    <name type="scientific">Apis cerana cerana</name>
    <name type="common">Oriental honeybee</name>
    <dbReference type="NCBI Taxonomy" id="94128"/>
    <lineage>
        <taxon>Eukaryota</taxon>
        <taxon>Metazoa</taxon>
        <taxon>Ecdysozoa</taxon>
        <taxon>Arthropoda</taxon>
        <taxon>Hexapoda</taxon>
        <taxon>Insecta</taxon>
        <taxon>Pterygota</taxon>
        <taxon>Neoptera</taxon>
        <taxon>Endopterygota</taxon>
        <taxon>Hymenoptera</taxon>
        <taxon>Apocrita</taxon>
        <taxon>Aculeata</taxon>
        <taxon>Apoidea</taxon>
        <taxon>Anthophila</taxon>
        <taxon>Apidae</taxon>
        <taxon>Apis</taxon>
    </lineage>
</organism>
<dbReference type="EMBL" id="KZ288206">
    <property type="protein sequence ID" value="PBC33122.1"/>
    <property type="molecule type" value="Genomic_DNA"/>
</dbReference>
<feature type="signal peptide" evidence="1">
    <location>
        <begin position="1"/>
        <end position="22"/>
    </location>
</feature>